<comment type="caution">
    <text evidence="1">The sequence shown here is derived from an EMBL/GenBank/DDBJ whole genome shotgun (WGS) entry which is preliminary data.</text>
</comment>
<proteinExistence type="predicted"/>
<evidence type="ECO:0000313" key="1">
    <source>
        <dbReference type="EMBL" id="NNF05558.1"/>
    </source>
</evidence>
<organism evidence="1 2">
    <name type="scientific">Eiseniibacteriota bacterium</name>
    <dbReference type="NCBI Taxonomy" id="2212470"/>
    <lineage>
        <taxon>Bacteria</taxon>
        <taxon>Candidatus Eiseniibacteriota</taxon>
    </lineage>
</organism>
<name>A0A7Y2H1E2_UNCEI</name>
<accession>A0A7Y2H1E2</accession>
<gene>
    <name evidence="1" type="ORF">HKN21_02240</name>
</gene>
<dbReference type="EMBL" id="JABDJR010000077">
    <property type="protein sequence ID" value="NNF05558.1"/>
    <property type="molecule type" value="Genomic_DNA"/>
</dbReference>
<protein>
    <recommendedName>
        <fullName evidence="3">Nucleotidyltransferase family protein</fullName>
    </recommendedName>
</protein>
<reference evidence="1 2" key="1">
    <citation type="submission" date="2020-03" db="EMBL/GenBank/DDBJ databases">
        <title>Metabolic flexibility allows generalist bacteria to become dominant in a frequently disturbed ecosystem.</title>
        <authorList>
            <person name="Chen Y.-J."/>
            <person name="Leung P.M."/>
            <person name="Bay S.K."/>
            <person name="Hugenholtz P."/>
            <person name="Kessler A.J."/>
            <person name="Shelley G."/>
            <person name="Waite D.W."/>
            <person name="Cook P.L."/>
            <person name="Greening C."/>
        </authorList>
    </citation>
    <scope>NUCLEOTIDE SEQUENCE [LARGE SCALE GENOMIC DNA]</scope>
    <source>
        <strain evidence="1">SS_bin_28</strain>
    </source>
</reference>
<evidence type="ECO:0000313" key="2">
    <source>
        <dbReference type="Proteomes" id="UP000547674"/>
    </source>
</evidence>
<evidence type="ECO:0008006" key="3">
    <source>
        <dbReference type="Google" id="ProtNLM"/>
    </source>
</evidence>
<dbReference type="AlphaFoldDB" id="A0A7Y2H1E2"/>
<sequence length="182" mass="20109">MKVGARDGLRTVAFKVCTALSEAGVTAVLTGGSAATVYAPKAYQSKDLDFVLQVTTHSGTKAEESLAALGYEADSGTYIHHKNPLTLEFLPYPIAIGSEIIEKWDTLKDNQAGRILHILSPTDSCRDRLAGFLYWNDRSALEQALAVATHQKINQSKVRRWCLSEGQEDKWREFEDYLKSGS</sequence>
<dbReference type="Proteomes" id="UP000547674">
    <property type="component" value="Unassembled WGS sequence"/>
</dbReference>